<dbReference type="Proteomes" id="UP001642409">
    <property type="component" value="Unassembled WGS sequence"/>
</dbReference>
<reference evidence="3" key="1">
    <citation type="submission" date="2023-06" db="EMBL/GenBank/DDBJ databases">
        <authorList>
            <person name="Kurt Z."/>
        </authorList>
    </citation>
    <scope>NUCLEOTIDE SEQUENCE</scope>
</reference>
<evidence type="ECO:0000256" key="1">
    <source>
        <dbReference type="SAM" id="MobiDB-lite"/>
    </source>
</evidence>
<feature type="compositionally biased region" description="Low complexity" evidence="1">
    <location>
        <begin position="33"/>
        <end position="44"/>
    </location>
</feature>
<evidence type="ECO:0000256" key="2">
    <source>
        <dbReference type="SAM" id="Phobius"/>
    </source>
</evidence>
<keyword evidence="2" id="KW-1133">Transmembrane helix</keyword>
<dbReference type="EMBL" id="CATOUU010000500">
    <property type="protein sequence ID" value="CAI9932012.1"/>
    <property type="molecule type" value="Genomic_DNA"/>
</dbReference>
<evidence type="ECO:0000313" key="5">
    <source>
        <dbReference type="Proteomes" id="UP001642409"/>
    </source>
</evidence>
<keyword evidence="5" id="KW-1185">Reference proteome</keyword>
<keyword evidence="2" id="KW-0812">Transmembrane</keyword>
<comment type="caution">
    <text evidence="3">The sequence shown here is derived from an EMBL/GenBank/DDBJ whole genome shotgun (WGS) entry which is preliminary data.</text>
</comment>
<reference evidence="4 5" key="2">
    <citation type="submission" date="2024-07" db="EMBL/GenBank/DDBJ databases">
        <authorList>
            <person name="Akdeniz Z."/>
        </authorList>
    </citation>
    <scope>NUCLEOTIDE SEQUENCE [LARGE SCALE GENOMIC DNA]</scope>
</reference>
<gene>
    <name evidence="3" type="ORF">HINF_LOCUS19657</name>
    <name evidence="4" type="ORF">HINF_LOCUS69691</name>
</gene>
<organism evidence="3">
    <name type="scientific">Hexamita inflata</name>
    <dbReference type="NCBI Taxonomy" id="28002"/>
    <lineage>
        <taxon>Eukaryota</taxon>
        <taxon>Metamonada</taxon>
        <taxon>Diplomonadida</taxon>
        <taxon>Hexamitidae</taxon>
        <taxon>Hexamitinae</taxon>
        <taxon>Hexamita</taxon>
    </lineage>
</organism>
<evidence type="ECO:0000313" key="4">
    <source>
        <dbReference type="EMBL" id="CAL6098614.1"/>
    </source>
</evidence>
<evidence type="ECO:0000313" key="3">
    <source>
        <dbReference type="EMBL" id="CAI9932012.1"/>
    </source>
</evidence>
<sequence>MSVLSSNREYQAFPKTNRPQLWEQMASTLTRSSVHVRSRTTSSTPERFGGESRLRRRFPETKIAVPEVAKPRLSSRMSSSSRSDKRAHITAGKYFTPMKCSHTMAKNMANVSYISVLLLCLAISCTFFADFLEFLGFDSLQQLETKIQGRVVLQGRKLNETDSAGPDISQTRFRFSSNFNKIKPTRRSNSNAF</sequence>
<feature type="region of interest" description="Disordered" evidence="1">
    <location>
        <begin position="33"/>
        <end position="53"/>
    </location>
</feature>
<dbReference type="AlphaFoldDB" id="A0AA86P9M8"/>
<name>A0AA86P9M8_9EUKA</name>
<proteinExistence type="predicted"/>
<protein>
    <submittedName>
        <fullName evidence="4">Hypothetical_protein</fullName>
    </submittedName>
</protein>
<feature type="transmembrane region" description="Helical" evidence="2">
    <location>
        <begin position="108"/>
        <end position="129"/>
    </location>
</feature>
<dbReference type="EMBL" id="CAXDID020000510">
    <property type="protein sequence ID" value="CAL6098614.1"/>
    <property type="molecule type" value="Genomic_DNA"/>
</dbReference>
<accession>A0AA86P9M8</accession>
<keyword evidence="2" id="KW-0472">Membrane</keyword>